<dbReference type="NCBIfam" id="TIGR04183">
    <property type="entry name" value="Por_Secre_tail"/>
    <property type="match status" value="1"/>
</dbReference>
<dbReference type="Proteomes" id="UP000831796">
    <property type="component" value="Chromosome"/>
</dbReference>
<keyword evidence="2" id="KW-1185">Reference proteome</keyword>
<dbReference type="AlphaFoldDB" id="A0A8T9QFG3"/>
<gene>
    <name evidence="1" type="ORF">MUN79_10640</name>
</gene>
<dbReference type="RefSeq" id="WP_244677631.1">
    <property type="nucleotide sequence ID" value="NZ_CP095046.1"/>
</dbReference>
<dbReference type="KEGG" id="hcu:MUN79_10640"/>
<dbReference type="EMBL" id="CP095046">
    <property type="protein sequence ID" value="UOQ74289.1"/>
    <property type="molecule type" value="Genomic_DNA"/>
</dbReference>
<dbReference type="InterPro" id="IPR026444">
    <property type="entry name" value="Secre_tail"/>
</dbReference>
<name>A0A8T9QFG3_9BACT</name>
<organism evidence="1 2">
    <name type="scientific">Hymenobacter cellulosilyticus</name>
    <dbReference type="NCBI Taxonomy" id="2932248"/>
    <lineage>
        <taxon>Bacteria</taxon>
        <taxon>Pseudomonadati</taxon>
        <taxon>Bacteroidota</taxon>
        <taxon>Cytophagia</taxon>
        <taxon>Cytophagales</taxon>
        <taxon>Hymenobacteraceae</taxon>
        <taxon>Hymenobacter</taxon>
    </lineage>
</organism>
<proteinExistence type="predicted"/>
<evidence type="ECO:0000313" key="2">
    <source>
        <dbReference type="Proteomes" id="UP000831796"/>
    </source>
</evidence>
<evidence type="ECO:0000313" key="1">
    <source>
        <dbReference type="EMBL" id="UOQ74289.1"/>
    </source>
</evidence>
<protein>
    <submittedName>
        <fullName evidence="1">T9SS type A sorting domain-containing protein</fullName>
    </submittedName>
</protein>
<reference evidence="1" key="1">
    <citation type="submission" date="2022-04" db="EMBL/GenBank/DDBJ databases">
        <title>Hymenobacter sp. isolated from the air.</title>
        <authorList>
            <person name="Won M."/>
            <person name="Lee C.-M."/>
            <person name="Woen H.-Y."/>
            <person name="Kwon S.-W."/>
        </authorList>
    </citation>
    <scope>NUCLEOTIDE SEQUENCE</scope>
    <source>
        <strain evidence="1">5116S-3</strain>
    </source>
</reference>
<sequence>MRTQHFITERSTDGRTFTAFGQLIAAAGSSQTERRYTAFDPAPPARQVYYRIRQVDTDGATSFTPILLVQTQPPSTLTLPVGAYPTPVLRGQRLHTALPAGTALQIHDLLGRSVPVSTVPAANGTLDVDTHSLSAGVYLLAVPGGPAQRLVVQE</sequence>
<accession>A0A8T9QFG3</accession>